<feature type="transmembrane region" description="Helical" evidence="7">
    <location>
        <begin position="108"/>
        <end position="128"/>
    </location>
</feature>
<comment type="subcellular location">
    <subcellularLocation>
        <location evidence="1">Cell membrane</location>
        <topology evidence="1">Multi-pass membrane protein</topology>
    </subcellularLocation>
</comment>
<evidence type="ECO:0000256" key="5">
    <source>
        <dbReference type="ARBA" id="ARBA00023136"/>
    </source>
</evidence>
<dbReference type="Pfam" id="PF01810">
    <property type="entry name" value="LysE"/>
    <property type="match status" value="1"/>
</dbReference>
<comment type="caution">
    <text evidence="8">The sequence shown here is derived from an EMBL/GenBank/DDBJ whole genome shotgun (WGS) entry which is preliminary data.</text>
</comment>
<evidence type="ECO:0000256" key="4">
    <source>
        <dbReference type="ARBA" id="ARBA00022989"/>
    </source>
</evidence>
<dbReference type="EMBL" id="JAMQAW010000008">
    <property type="protein sequence ID" value="MCM2388617.1"/>
    <property type="molecule type" value="Genomic_DNA"/>
</dbReference>
<accession>A0ABT0UJ04</accession>
<evidence type="ECO:0000256" key="1">
    <source>
        <dbReference type="ARBA" id="ARBA00004651"/>
    </source>
</evidence>
<sequence length="202" mass="20343">MVQQALRDYRGAVAGAAAVALVDMVYAGAATALGPLVASALADIEAWVRLVSAVVLGVIAVRGLLAARASAQPDEAPIAPPPPVATDAPGRSPGHTAAQRGGGSPARVFLRFAALTLINPTTALYFVALTTAQGAALGAGGMGVVFVAAVFAASLVWQQALVGVSAYAGARLTNTARVWTFRLGFMLVAVYALKVALPLPAL</sequence>
<dbReference type="Proteomes" id="UP001431429">
    <property type="component" value="Unassembled WGS sequence"/>
</dbReference>
<protein>
    <submittedName>
        <fullName evidence="8">LysE family transporter</fullName>
    </submittedName>
</protein>
<keyword evidence="9" id="KW-1185">Reference proteome</keyword>
<organism evidence="8 9">
    <name type="scientific">Streptomyces albipurpureus</name>
    <dbReference type="NCBI Taxonomy" id="2897419"/>
    <lineage>
        <taxon>Bacteria</taxon>
        <taxon>Bacillati</taxon>
        <taxon>Actinomycetota</taxon>
        <taxon>Actinomycetes</taxon>
        <taxon>Kitasatosporales</taxon>
        <taxon>Streptomycetaceae</taxon>
        <taxon>Streptomyces</taxon>
    </lineage>
</organism>
<keyword evidence="3 7" id="KW-0812">Transmembrane</keyword>
<keyword evidence="2" id="KW-1003">Cell membrane</keyword>
<dbReference type="InterPro" id="IPR001123">
    <property type="entry name" value="LeuE-type"/>
</dbReference>
<evidence type="ECO:0000256" key="7">
    <source>
        <dbReference type="SAM" id="Phobius"/>
    </source>
</evidence>
<reference evidence="8" key="1">
    <citation type="submission" date="2022-06" db="EMBL/GenBank/DDBJ databases">
        <title>Genome public.</title>
        <authorList>
            <person name="Sun Q."/>
        </authorList>
    </citation>
    <scope>NUCLEOTIDE SEQUENCE</scope>
    <source>
        <strain evidence="8">CWNU-1</strain>
    </source>
</reference>
<gene>
    <name evidence="8" type="ORF">NBG84_09960</name>
</gene>
<feature type="transmembrane region" description="Helical" evidence="7">
    <location>
        <begin position="12"/>
        <end position="34"/>
    </location>
</feature>
<feature type="region of interest" description="Disordered" evidence="6">
    <location>
        <begin position="73"/>
        <end position="103"/>
    </location>
</feature>
<evidence type="ECO:0000256" key="2">
    <source>
        <dbReference type="ARBA" id="ARBA00022475"/>
    </source>
</evidence>
<keyword evidence="4 7" id="KW-1133">Transmembrane helix</keyword>
<name>A0ABT0UJ04_9ACTN</name>
<feature type="transmembrane region" description="Helical" evidence="7">
    <location>
        <begin position="134"/>
        <end position="157"/>
    </location>
</feature>
<feature type="transmembrane region" description="Helical" evidence="7">
    <location>
        <begin position="46"/>
        <end position="65"/>
    </location>
</feature>
<keyword evidence="5 7" id="KW-0472">Membrane</keyword>
<evidence type="ECO:0000256" key="6">
    <source>
        <dbReference type="SAM" id="MobiDB-lite"/>
    </source>
</evidence>
<feature type="transmembrane region" description="Helical" evidence="7">
    <location>
        <begin position="178"/>
        <end position="197"/>
    </location>
</feature>
<evidence type="ECO:0000256" key="3">
    <source>
        <dbReference type="ARBA" id="ARBA00022692"/>
    </source>
</evidence>
<evidence type="ECO:0000313" key="9">
    <source>
        <dbReference type="Proteomes" id="UP001431429"/>
    </source>
</evidence>
<proteinExistence type="predicted"/>
<evidence type="ECO:0000313" key="8">
    <source>
        <dbReference type="EMBL" id="MCM2388617.1"/>
    </source>
</evidence>